<keyword evidence="5" id="KW-0206">Cytoskeleton</keyword>
<name>A0ABD0ZAD8_9HEMI</name>
<dbReference type="InterPro" id="IPR027777">
    <property type="entry name" value="DCTN6"/>
</dbReference>
<evidence type="ECO:0000256" key="6">
    <source>
        <dbReference type="ARBA" id="ARBA00034687"/>
    </source>
</evidence>
<proteinExistence type="inferred from homology"/>
<dbReference type="Gene3D" id="2.160.10.10">
    <property type="entry name" value="Hexapeptide repeat proteins"/>
    <property type="match status" value="1"/>
</dbReference>
<dbReference type="PANTHER" id="PTHR13072:SF0">
    <property type="entry name" value="DYNACTIN SUBUNIT 6"/>
    <property type="match status" value="1"/>
</dbReference>
<evidence type="ECO:0000256" key="3">
    <source>
        <dbReference type="ARBA" id="ARBA00016573"/>
    </source>
</evidence>
<evidence type="ECO:0000313" key="8">
    <source>
        <dbReference type="Proteomes" id="UP001558652"/>
    </source>
</evidence>
<dbReference type="AlphaFoldDB" id="A0ABD0ZAD8"/>
<keyword evidence="8" id="KW-1185">Reference proteome</keyword>
<protein>
    <recommendedName>
        <fullName evidence="3">Dynactin subunit 6</fullName>
    </recommendedName>
</protein>
<dbReference type="SUPFAM" id="SSF51161">
    <property type="entry name" value="Trimeric LpxA-like enzymes"/>
    <property type="match status" value="1"/>
</dbReference>
<comment type="subcellular location">
    <subcellularLocation>
        <location evidence="1">Cytoplasm</location>
        <location evidence="1">Cytoskeleton</location>
    </subcellularLocation>
</comment>
<evidence type="ECO:0000256" key="4">
    <source>
        <dbReference type="ARBA" id="ARBA00022490"/>
    </source>
</evidence>
<evidence type="ECO:0000313" key="7">
    <source>
        <dbReference type="EMBL" id="KAL1139228.1"/>
    </source>
</evidence>
<evidence type="ECO:0000256" key="2">
    <source>
        <dbReference type="ARBA" id="ARBA00007719"/>
    </source>
</evidence>
<reference evidence="7 8" key="1">
    <citation type="submission" date="2024-07" db="EMBL/GenBank/DDBJ databases">
        <title>Chromosome-level genome assembly of the water stick insect Ranatra chinensis (Heteroptera: Nepidae).</title>
        <authorList>
            <person name="Liu X."/>
        </authorList>
    </citation>
    <scope>NUCLEOTIDE SEQUENCE [LARGE SCALE GENOMIC DNA]</scope>
    <source>
        <strain evidence="7">Cailab_2021Rc</strain>
        <tissue evidence="7">Muscle</tissue>
    </source>
</reference>
<dbReference type="Proteomes" id="UP001558652">
    <property type="component" value="Unassembled WGS sequence"/>
</dbReference>
<comment type="caution">
    <text evidence="7">The sequence shown here is derived from an EMBL/GenBank/DDBJ whole genome shotgun (WGS) entry which is preliminary data.</text>
</comment>
<comment type="similarity">
    <text evidence="2">Belongs to the dynactin subunits 5/6 family. Dynactin subunit 6 subfamily.</text>
</comment>
<dbReference type="PANTHER" id="PTHR13072">
    <property type="entry name" value="DYNACTIN 6"/>
    <property type="match status" value="1"/>
</dbReference>
<dbReference type="EMBL" id="JBFDAA010000002">
    <property type="protein sequence ID" value="KAL1139228.1"/>
    <property type="molecule type" value="Genomic_DNA"/>
</dbReference>
<sequence>MIPSLRIAQGAVVCLESKLRGTITIGTKTVVHPKATILAESGPIIIGDNNIFEEQSLIRHSLDQTKALMIGSNNIFEVGCTVMAKVIGDNNVFEAKCEYSKLNFYVGPEIEVGNGCIIGSGVKMAIKDKLPDNVIITGSRCNRTVAADRPPVSCFLLKFGNTQIALRYIIISLYLAYGINVPKFQNVILSRLICMSYNKNERYISRSMPSLFRNWFVSNFLVY</sequence>
<comment type="function">
    <text evidence="6">Part of the dynactin complex that activates the molecular motor dynein for ultra-processive transport along microtubules.</text>
</comment>
<gene>
    <name evidence="7" type="ORF">AAG570_006214</name>
</gene>
<dbReference type="InterPro" id="IPR011004">
    <property type="entry name" value="Trimer_LpxA-like_sf"/>
</dbReference>
<keyword evidence="4" id="KW-0963">Cytoplasm</keyword>
<organism evidence="7 8">
    <name type="scientific">Ranatra chinensis</name>
    <dbReference type="NCBI Taxonomy" id="642074"/>
    <lineage>
        <taxon>Eukaryota</taxon>
        <taxon>Metazoa</taxon>
        <taxon>Ecdysozoa</taxon>
        <taxon>Arthropoda</taxon>
        <taxon>Hexapoda</taxon>
        <taxon>Insecta</taxon>
        <taxon>Pterygota</taxon>
        <taxon>Neoptera</taxon>
        <taxon>Paraneoptera</taxon>
        <taxon>Hemiptera</taxon>
        <taxon>Heteroptera</taxon>
        <taxon>Panheteroptera</taxon>
        <taxon>Nepomorpha</taxon>
        <taxon>Nepidae</taxon>
        <taxon>Ranatrinae</taxon>
        <taxon>Ranatra</taxon>
    </lineage>
</organism>
<dbReference type="CDD" id="cd04646">
    <property type="entry name" value="LbH_Dynactin_6"/>
    <property type="match status" value="1"/>
</dbReference>
<evidence type="ECO:0000256" key="5">
    <source>
        <dbReference type="ARBA" id="ARBA00023212"/>
    </source>
</evidence>
<accession>A0ABD0ZAD8</accession>
<dbReference type="GO" id="GO:0005856">
    <property type="term" value="C:cytoskeleton"/>
    <property type="evidence" value="ECO:0007669"/>
    <property type="project" value="UniProtKB-SubCell"/>
</dbReference>
<evidence type="ECO:0000256" key="1">
    <source>
        <dbReference type="ARBA" id="ARBA00004245"/>
    </source>
</evidence>